<dbReference type="InterPro" id="IPR053147">
    <property type="entry name" value="Hsp_HslJ-like"/>
</dbReference>
<dbReference type="Pfam" id="PF03724">
    <property type="entry name" value="META"/>
    <property type="match status" value="1"/>
</dbReference>
<dbReference type="Gene3D" id="2.130.10.10">
    <property type="entry name" value="YVTN repeat-like/Quinoprotein amine dehydrogenase"/>
    <property type="match status" value="1"/>
</dbReference>
<dbReference type="InterPro" id="IPR015943">
    <property type="entry name" value="WD40/YVTN_repeat-like_dom_sf"/>
</dbReference>
<gene>
    <name evidence="3" type="ORF">BZL29_1245</name>
</gene>
<name>A0A1V3XVP8_MYCKA</name>
<feature type="region of interest" description="Disordered" evidence="1">
    <location>
        <begin position="152"/>
        <end position="173"/>
    </location>
</feature>
<proteinExistence type="predicted"/>
<organism evidence="3 4">
    <name type="scientific">Mycobacterium kansasii</name>
    <dbReference type="NCBI Taxonomy" id="1768"/>
    <lineage>
        <taxon>Bacteria</taxon>
        <taxon>Bacillati</taxon>
        <taxon>Actinomycetota</taxon>
        <taxon>Actinomycetes</taxon>
        <taxon>Mycobacteriales</taxon>
        <taxon>Mycobacteriaceae</taxon>
        <taxon>Mycobacterium</taxon>
    </lineage>
</organism>
<dbReference type="InterPro" id="IPR036322">
    <property type="entry name" value="WD40_repeat_dom_sf"/>
</dbReference>
<dbReference type="Proteomes" id="UP000188532">
    <property type="component" value="Unassembled WGS sequence"/>
</dbReference>
<comment type="caution">
    <text evidence="3">The sequence shown here is derived from an EMBL/GenBank/DDBJ whole genome shotgun (WGS) entry which is preliminary data.</text>
</comment>
<protein>
    <submittedName>
        <fullName evidence="3">META domain protein</fullName>
    </submittedName>
</protein>
<dbReference type="PANTHER" id="PTHR35535">
    <property type="entry name" value="HEAT SHOCK PROTEIN HSLJ"/>
    <property type="match status" value="1"/>
</dbReference>
<dbReference type="SUPFAM" id="SSF50978">
    <property type="entry name" value="WD40 repeat-like"/>
    <property type="match status" value="1"/>
</dbReference>
<evidence type="ECO:0000313" key="4">
    <source>
        <dbReference type="Proteomes" id="UP000188532"/>
    </source>
</evidence>
<dbReference type="EMBL" id="MVBN01000001">
    <property type="protein sequence ID" value="OOK83274.1"/>
    <property type="molecule type" value="Genomic_DNA"/>
</dbReference>
<dbReference type="InterPro" id="IPR038670">
    <property type="entry name" value="HslJ-like_sf"/>
</dbReference>
<evidence type="ECO:0000259" key="2">
    <source>
        <dbReference type="Pfam" id="PF03724"/>
    </source>
</evidence>
<dbReference type="Gene3D" id="2.40.128.270">
    <property type="match status" value="1"/>
</dbReference>
<sequence length="284" mass="30200">MGEWVGVRAVRKDHVVGVRPAAGRRIGWPVIPMTGFHVVESGVFSRDGEQIVSASDDFRWHLWDAVIVRRVGRTLGAHAGAVKIVAFSGLGSSWHRTRRRMSRLGNGRSGLAIRLVACAAAALVVALTCTIRATADAGPVRGRDVGYIPASASRTGSGEHARRPETVPLDEPAPSDVVGTTWRFAEVMGAATPTTIAATLELLSNGEAVGFSGCNHFFGRYEMDGSVLAFSGLSYTKKMCDPDIMQVEYGVQAALDRTRSVTGPPGELYLLASDGTTLARLVAP</sequence>
<dbReference type="InterPro" id="IPR005184">
    <property type="entry name" value="DUF306_Meta_HslJ"/>
</dbReference>
<accession>A0A1V3XVP8</accession>
<dbReference type="STRING" id="1768.B1T50_24175"/>
<evidence type="ECO:0000256" key="1">
    <source>
        <dbReference type="SAM" id="MobiDB-lite"/>
    </source>
</evidence>
<dbReference type="AlphaFoldDB" id="A0A1V3XVP8"/>
<reference evidence="3 4" key="1">
    <citation type="submission" date="2017-02" db="EMBL/GenBank/DDBJ databases">
        <title>Complete genome sequences of Mycobacterium kansasii strains isolated from rhesus macaques.</title>
        <authorList>
            <person name="Panda A."/>
            <person name="Nagaraj S."/>
            <person name="Zhao X."/>
            <person name="Tettelin H."/>
            <person name="Detolla L.J."/>
        </authorList>
    </citation>
    <scope>NUCLEOTIDE SEQUENCE [LARGE SCALE GENOMIC DNA]</scope>
    <source>
        <strain evidence="3 4">11-3469</strain>
    </source>
</reference>
<feature type="domain" description="DUF306" evidence="2">
    <location>
        <begin position="175"/>
        <end position="280"/>
    </location>
</feature>
<dbReference type="PANTHER" id="PTHR35535:SF1">
    <property type="entry name" value="HEAT SHOCK PROTEIN HSLJ"/>
    <property type="match status" value="1"/>
</dbReference>
<evidence type="ECO:0000313" key="3">
    <source>
        <dbReference type="EMBL" id="OOK83274.1"/>
    </source>
</evidence>